<dbReference type="InterPro" id="IPR051396">
    <property type="entry name" value="Bact_Antivir_Def_Nuclease"/>
</dbReference>
<evidence type="ECO:0000313" key="3">
    <source>
        <dbReference type="EMBL" id="TGK38472.1"/>
    </source>
</evidence>
<sequence length="586" mass="69202">MHITKFLLKNYRAITSEVSVSLEKQSLIPIIGVNECGKTTILNAIFAFDFNNDSLNDKGKHLQDTKNLYKTQAAAPLISAEIEIDQDEIDNFIKETNKEFEKNILEKREATQQPAGASENHENQIFKPKKKKIEELPRRIIVSRNLTTKTYNLRDFSFGNDQYDHLFCTKIINYLPYILYFDDFRDSIEEKVEIIKDENGDYYGWLEIVETLFKKTAKNFSVFNLKDLEVRERKSVLAQVKNNLNKTLTNEWKNFKLEEKDSLTISIDYVEENDSENRQREYLKFEIIETDIDGNERYFFIRDRSKGFYWFFNFVMKLEFNPKENPNSKYNTIYLLDEPGSYLHASAQEKLCKKLVSLSEFNKVIYCTHSHYLLNPEVIPLGSIRIADKNQDKSIGLRSYFDYEKNSSNLRLAFQPLYDALQFRPFPLDVSHDLIVLVEGITDFFVFEMFNKNKKRAFMPCVGANSIKHFISILLAWKKKFYVFWDNDEEGRRVFQECEEFFGNEFSKRYFFLYSLPLKNSNKVELEQLFYGTDIKMLKERLNLDPNTALKKVIAQLYYSREKNKIIAELSDITIGNIQHNLNKLE</sequence>
<evidence type="ECO:0000259" key="2">
    <source>
        <dbReference type="Pfam" id="PF20469"/>
    </source>
</evidence>
<reference evidence="3" key="1">
    <citation type="journal article" date="2019" name="PLoS Negl. Trop. Dis.">
        <title>Revisiting the worldwide diversity of Leptospira species in the environment.</title>
        <authorList>
            <person name="Vincent A.T."/>
            <person name="Schiettekatte O."/>
            <person name="Bourhy P."/>
            <person name="Veyrier F.J."/>
            <person name="Picardeau M."/>
        </authorList>
    </citation>
    <scope>NUCLEOTIDE SEQUENCE [LARGE SCALE GENOMIC DNA]</scope>
    <source>
        <strain evidence="3">201800299</strain>
    </source>
</reference>
<evidence type="ECO:0000313" key="4">
    <source>
        <dbReference type="Proteomes" id="UP000298277"/>
    </source>
</evidence>
<dbReference type="Pfam" id="PF13175">
    <property type="entry name" value="AAA_15"/>
    <property type="match status" value="1"/>
</dbReference>
<dbReference type="EMBL" id="RQFA01000010">
    <property type="protein sequence ID" value="TGK38472.1"/>
    <property type="molecule type" value="Genomic_DNA"/>
</dbReference>
<accession>A0A5F1YIN8</accession>
<keyword evidence="4" id="KW-1185">Reference proteome</keyword>
<dbReference type="RefSeq" id="WP_135595055.1">
    <property type="nucleotide sequence ID" value="NZ_RQEZ01000088.1"/>
</dbReference>
<dbReference type="AlphaFoldDB" id="A0A5F1YIN8"/>
<dbReference type="PANTHER" id="PTHR43581">
    <property type="entry name" value="ATP/GTP PHOSPHATASE"/>
    <property type="match status" value="1"/>
</dbReference>
<dbReference type="Gene3D" id="3.40.1360.10">
    <property type="match status" value="1"/>
</dbReference>
<dbReference type="InterPro" id="IPR041685">
    <property type="entry name" value="AAA_GajA/Old/RecF-like"/>
</dbReference>
<dbReference type="Pfam" id="PF20469">
    <property type="entry name" value="OLD-like_TOPRIM"/>
    <property type="match status" value="1"/>
</dbReference>
<dbReference type="Gene3D" id="3.40.50.300">
    <property type="entry name" value="P-loop containing nucleotide triphosphate hydrolases"/>
    <property type="match status" value="1"/>
</dbReference>
<feature type="domain" description="OLD protein-like TOPRIM" evidence="2">
    <location>
        <begin position="434"/>
        <end position="488"/>
    </location>
</feature>
<gene>
    <name evidence="3" type="ORF">EHQ17_02215</name>
</gene>
<dbReference type="OrthoDB" id="9801813at2"/>
<dbReference type="InterPro" id="IPR034139">
    <property type="entry name" value="TOPRIM_OLD"/>
</dbReference>
<organism evidence="3 4">
    <name type="scientific">Leptospira gomenensis</name>
    <dbReference type="NCBI Taxonomy" id="2484974"/>
    <lineage>
        <taxon>Bacteria</taxon>
        <taxon>Pseudomonadati</taxon>
        <taxon>Spirochaetota</taxon>
        <taxon>Spirochaetia</taxon>
        <taxon>Leptospirales</taxon>
        <taxon>Leptospiraceae</taxon>
        <taxon>Leptospira</taxon>
    </lineage>
</organism>
<dbReference type="SUPFAM" id="SSF52540">
    <property type="entry name" value="P-loop containing nucleoside triphosphate hydrolases"/>
    <property type="match status" value="1"/>
</dbReference>
<protein>
    <submittedName>
        <fullName evidence="3">Uncharacterized protein</fullName>
    </submittedName>
</protein>
<dbReference type="InterPro" id="IPR027417">
    <property type="entry name" value="P-loop_NTPase"/>
</dbReference>
<proteinExistence type="predicted"/>
<dbReference type="PANTHER" id="PTHR43581:SF2">
    <property type="entry name" value="EXCINUCLEASE ATPASE SUBUNIT"/>
    <property type="match status" value="1"/>
</dbReference>
<dbReference type="Proteomes" id="UP000298277">
    <property type="component" value="Unassembled WGS sequence"/>
</dbReference>
<evidence type="ECO:0000259" key="1">
    <source>
        <dbReference type="Pfam" id="PF13175"/>
    </source>
</evidence>
<name>A0A5F1YIN8_9LEPT</name>
<feature type="domain" description="Endonuclease GajA/Old nuclease/RecF-like AAA" evidence="1">
    <location>
        <begin position="1"/>
        <end position="373"/>
    </location>
</feature>
<comment type="caution">
    <text evidence="3">The sequence shown here is derived from an EMBL/GenBank/DDBJ whole genome shotgun (WGS) entry which is preliminary data.</text>
</comment>